<comment type="caution">
    <text evidence="1">The sequence shown here is derived from an EMBL/GenBank/DDBJ whole genome shotgun (WGS) entry which is preliminary data.</text>
</comment>
<name>A0AA40DQS8_9PEZI</name>
<dbReference type="EMBL" id="JAUKUA010000006">
    <property type="protein sequence ID" value="KAK0708633.1"/>
    <property type="molecule type" value="Genomic_DNA"/>
</dbReference>
<dbReference type="Proteomes" id="UP001172102">
    <property type="component" value="Unassembled WGS sequence"/>
</dbReference>
<protein>
    <submittedName>
        <fullName evidence="1">Uncharacterized protein</fullName>
    </submittedName>
</protein>
<sequence>MTNEGVATPQLDGGQMKVVTSVDGGQAWSSGGVGSVVTATVAADVGSHWPGLYVLDHSHFMALYSRDGVGAVSQLYRVG</sequence>
<gene>
    <name evidence="1" type="ORF">B0H67DRAFT_590820</name>
</gene>
<keyword evidence="2" id="KW-1185">Reference proteome</keyword>
<dbReference type="AlphaFoldDB" id="A0AA40DQS8"/>
<accession>A0AA40DQS8</accession>
<evidence type="ECO:0000313" key="1">
    <source>
        <dbReference type="EMBL" id="KAK0708633.1"/>
    </source>
</evidence>
<organism evidence="1 2">
    <name type="scientific">Lasiosphaeris hirsuta</name>
    <dbReference type="NCBI Taxonomy" id="260670"/>
    <lineage>
        <taxon>Eukaryota</taxon>
        <taxon>Fungi</taxon>
        <taxon>Dikarya</taxon>
        <taxon>Ascomycota</taxon>
        <taxon>Pezizomycotina</taxon>
        <taxon>Sordariomycetes</taxon>
        <taxon>Sordariomycetidae</taxon>
        <taxon>Sordariales</taxon>
        <taxon>Lasiosphaeriaceae</taxon>
        <taxon>Lasiosphaeris</taxon>
    </lineage>
</organism>
<evidence type="ECO:0000313" key="2">
    <source>
        <dbReference type="Proteomes" id="UP001172102"/>
    </source>
</evidence>
<reference evidence="1" key="1">
    <citation type="submission" date="2023-06" db="EMBL/GenBank/DDBJ databases">
        <title>Genome-scale phylogeny and comparative genomics of the fungal order Sordariales.</title>
        <authorList>
            <consortium name="Lawrence Berkeley National Laboratory"/>
            <person name="Hensen N."/>
            <person name="Bonometti L."/>
            <person name="Westerberg I."/>
            <person name="Brannstrom I.O."/>
            <person name="Guillou S."/>
            <person name="Cros-Aarteil S."/>
            <person name="Calhoun S."/>
            <person name="Haridas S."/>
            <person name="Kuo A."/>
            <person name="Mondo S."/>
            <person name="Pangilinan J."/>
            <person name="Riley R."/>
            <person name="Labutti K."/>
            <person name="Andreopoulos B."/>
            <person name="Lipzen A."/>
            <person name="Chen C."/>
            <person name="Yanf M."/>
            <person name="Daum C."/>
            <person name="Ng V."/>
            <person name="Clum A."/>
            <person name="Steindorff A."/>
            <person name="Ohm R."/>
            <person name="Martin F."/>
            <person name="Silar P."/>
            <person name="Natvig D."/>
            <person name="Lalanne C."/>
            <person name="Gautier V."/>
            <person name="Ament-Velasquez S.L."/>
            <person name="Kruys A."/>
            <person name="Hutchinson M.I."/>
            <person name="Powell A.J."/>
            <person name="Barry K."/>
            <person name="Miller A.N."/>
            <person name="Grigoriev I.V."/>
            <person name="Debuchy R."/>
            <person name="Gladieux P."/>
            <person name="Thoren M.H."/>
            <person name="Johannesson H."/>
        </authorList>
    </citation>
    <scope>NUCLEOTIDE SEQUENCE</scope>
    <source>
        <strain evidence="1">SMH4607-1</strain>
    </source>
</reference>
<proteinExistence type="predicted"/>